<protein>
    <submittedName>
        <fullName evidence="2">Uroporphyrin-III C-methyltransferase</fullName>
        <ecNumber evidence="2">2.1.1.107</ecNumber>
    </submittedName>
</protein>
<keyword evidence="3" id="KW-1185">Reference proteome</keyword>
<proteinExistence type="predicted"/>
<dbReference type="AlphaFoldDB" id="A0A0K2ZN94"/>
<dbReference type="EC" id="2.1.1.107" evidence="2"/>
<dbReference type="GO" id="GO:0004851">
    <property type="term" value="F:uroporphyrin-III C-methyltransferase activity"/>
    <property type="evidence" value="ECO:0007669"/>
    <property type="project" value="UniProtKB-EC"/>
</dbReference>
<dbReference type="PANTHER" id="PTHR38043">
    <property type="entry name" value="PROTEIN HEMX"/>
    <property type="match status" value="1"/>
</dbReference>
<evidence type="ECO:0000256" key="1">
    <source>
        <dbReference type="SAM" id="Coils"/>
    </source>
</evidence>
<feature type="coiled-coil region" evidence="1">
    <location>
        <begin position="50"/>
        <end position="84"/>
    </location>
</feature>
<keyword evidence="1" id="KW-0175">Coiled coil</keyword>
<sequence length="333" mass="37008">MPPPMTEISSTPRRSTRWIWLLLVLVLVLAMLAALALAGWRGWDWWQARNARALAEQSETQLQLQALQQNLDTLRRDQRATAQRVQDAASTNRVLRDEMLGLSQRSALLEDNVAKLADSNRHGAQALRLDEVELLLSQGRQRLDVAGDAQGARRAYALASGVLEGVDDPRYLNLRQVLLQERTALDALGEGPQARLSAQLDAFAASLQALPTQLPEPTQVPLWQRLLSPLVKIRPAQGGVLVARSERVAAHDALQLELSLARAALERGDARGYRGALTRAGTWLQRLWPDSPPLRERRATLQTLRNAALRPAVPELGTTLQQLRHMRDARSQP</sequence>
<organism evidence="2 3">
    <name type="scientific">Xanthomonas graminis pv. arrhenatheri LMG 727</name>
    <dbReference type="NCBI Taxonomy" id="1195923"/>
    <lineage>
        <taxon>Bacteria</taxon>
        <taxon>Pseudomonadati</taxon>
        <taxon>Pseudomonadota</taxon>
        <taxon>Gammaproteobacteria</taxon>
        <taxon>Lysobacterales</taxon>
        <taxon>Lysobacteraceae</taxon>
        <taxon>Xanthomonas</taxon>
        <taxon>Xanthomonas translucens group</taxon>
        <taxon>Xanthomonas graminis</taxon>
    </lineage>
</organism>
<name>A0A0K2ZN94_9XANT</name>
<dbReference type="EMBL" id="CXOI01000024">
    <property type="protein sequence ID" value="CTP86442.1"/>
    <property type="molecule type" value="Genomic_DNA"/>
</dbReference>
<accession>A0A0K2ZN94</accession>
<dbReference type="InterPro" id="IPR007470">
    <property type="entry name" value="HemX"/>
</dbReference>
<gene>
    <name evidence="2" type="ORF">XTALMG727_1677</name>
</gene>
<dbReference type="PANTHER" id="PTHR38043:SF1">
    <property type="entry name" value="PROTEIN HEMX"/>
    <property type="match status" value="1"/>
</dbReference>
<keyword evidence="2" id="KW-0808">Transferase</keyword>
<keyword evidence="2" id="KW-0489">Methyltransferase</keyword>
<dbReference type="GO" id="GO:0032259">
    <property type="term" value="P:methylation"/>
    <property type="evidence" value="ECO:0007669"/>
    <property type="project" value="UniProtKB-KW"/>
</dbReference>
<evidence type="ECO:0000313" key="2">
    <source>
        <dbReference type="EMBL" id="CTP86442.1"/>
    </source>
</evidence>
<evidence type="ECO:0000313" key="3">
    <source>
        <dbReference type="Proteomes" id="UP000046187"/>
    </source>
</evidence>
<dbReference type="Proteomes" id="UP000046187">
    <property type="component" value="Unassembled WGS sequence"/>
</dbReference>
<reference evidence="3" key="1">
    <citation type="submission" date="2015-07" db="EMBL/GenBank/DDBJ databases">
        <authorList>
            <person name="Wibberg D."/>
        </authorList>
    </citation>
    <scope>NUCLEOTIDE SEQUENCE [LARGE SCALE GENOMIC DNA]</scope>
</reference>